<evidence type="ECO:0000259" key="1">
    <source>
        <dbReference type="Pfam" id="PF01710"/>
    </source>
</evidence>
<dbReference type="EMBL" id="JBGORW010000001">
    <property type="protein sequence ID" value="MFA3798746.1"/>
    <property type="molecule type" value="Genomic_DNA"/>
</dbReference>
<name>A0ABV4S2Y9_9FUSO</name>
<keyword evidence="3" id="KW-1185">Reference proteome</keyword>
<dbReference type="Pfam" id="PF01710">
    <property type="entry name" value="HTH_Tnp_IS630"/>
    <property type="match status" value="1"/>
</dbReference>
<gene>
    <name evidence="2" type="ORF">ACEG17_00880</name>
</gene>
<evidence type="ECO:0000313" key="2">
    <source>
        <dbReference type="EMBL" id="MFA3798746.1"/>
    </source>
</evidence>
<proteinExistence type="predicted"/>
<protein>
    <submittedName>
        <fullName evidence="2">IS630 transposase-related protein</fullName>
    </submittedName>
</protein>
<dbReference type="Proteomes" id="UP001571581">
    <property type="component" value="Unassembled WGS sequence"/>
</dbReference>
<evidence type="ECO:0000313" key="3">
    <source>
        <dbReference type="Proteomes" id="UP001571581"/>
    </source>
</evidence>
<reference evidence="2 3" key="1">
    <citation type="submission" date="2024-07" db="EMBL/GenBank/DDBJ databases">
        <authorList>
            <person name="Li X.-J."/>
            <person name="Wang X."/>
        </authorList>
    </citation>
    <scope>NUCLEOTIDE SEQUENCE [LARGE SCALE GENOMIC DNA]</scope>
    <source>
        <strain evidence="2 3">DSM 23441</strain>
    </source>
</reference>
<feature type="domain" description="Transposase Synechocystis PCC 6803" evidence="1">
    <location>
        <begin position="1"/>
        <end position="119"/>
    </location>
</feature>
<organism evidence="2 3">
    <name type="scientific">Leptotrichia hongkongensis</name>
    <dbReference type="NCBI Taxonomy" id="554406"/>
    <lineage>
        <taxon>Bacteria</taxon>
        <taxon>Fusobacteriati</taxon>
        <taxon>Fusobacteriota</taxon>
        <taxon>Fusobacteriia</taxon>
        <taxon>Fusobacteriales</taxon>
        <taxon>Leptotrichiaceae</taxon>
        <taxon>Leptotrichia</taxon>
    </lineage>
</organism>
<dbReference type="RefSeq" id="WP_372582193.1">
    <property type="nucleotide sequence ID" value="NZ_JBGORW010000001.1"/>
</dbReference>
<dbReference type="InterPro" id="IPR002622">
    <property type="entry name" value="Transposase_14"/>
</dbReference>
<comment type="caution">
    <text evidence="2">The sequence shown here is derived from an EMBL/GenBank/DDBJ whole genome shotgun (WGS) entry which is preliminary data.</text>
</comment>
<accession>A0ABV4S2Y9</accession>
<sequence>MAYEKDYRKRILNFYYKNGKTKTLFQFNISSSTLYGWIKLKNETGNLSSRIRKRKFKVLDPEKLDEYMKNPENADKYIHEIAKDFGCEKETVRVALKKLGYTRKKQTKYKEQDGKKVNRYLKKLLEAVSGREIIYIDETGFNEYYYREYGWSKREICIEGKKRIKIFRDKSGCRKNRECTDRKYDIQGNNGK</sequence>